<dbReference type="Proteomes" id="UP000681722">
    <property type="component" value="Unassembled WGS sequence"/>
</dbReference>
<dbReference type="EMBL" id="CAJNOQ010027849">
    <property type="protein sequence ID" value="CAF1556767.1"/>
    <property type="molecule type" value="Genomic_DNA"/>
</dbReference>
<proteinExistence type="predicted"/>
<keyword evidence="3" id="KW-1185">Reference proteome</keyword>
<dbReference type="AlphaFoldDB" id="A0A815XFA6"/>
<comment type="caution">
    <text evidence="1">The sequence shown here is derived from an EMBL/GenBank/DDBJ whole genome shotgun (WGS) entry which is preliminary data.</text>
</comment>
<reference evidence="1" key="1">
    <citation type="submission" date="2021-02" db="EMBL/GenBank/DDBJ databases">
        <authorList>
            <person name="Nowell W R."/>
        </authorList>
    </citation>
    <scope>NUCLEOTIDE SEQUENCE</scope>
</reference>
<gene>
    <name evidence="1" type="ORF">GPM918_LOCUS39522</name>
    <name evidence="2" type="ORF">SRO942_LOCUS40401</name>
</gene>
<evidence type="ECO:0000313" key="3">
    <source>
        <dbReference type="Proteomes" id="UP000663829"/>
    </source>
</evidence>
<evidence type="ECO:0000313" key="1">
    <source>
        <dbReference type="EMBL" id="CAF1556767.1"/>
    </source>
</evidence>
<evidence type="ECO:0000313" key="2">
    <source>
        <dbReference type="EMBL" id="CAF4417930.1"/>
    </source>
</evidence>
<dbReference type="Proteomes" id="UP000663829">
    <property type="component" value="Unassembled WGS sequence"/>
</dbReference>
<organism evidence="1 3">
    <name type="scientific">Didymodactylos carnosus</name>
    <dbReference type="NCBI Taxonomy" id="1234261"/>
    <lineage>
        <taxon>Eukaryota</taxon>
        <taxon>Metazoa</taxon>
        <taxon>Spiralia</taxon>
        <taxon>Gnathifera</taxon>
        <taxon>Rotifera</taxon>
        <taxon>Eurotatoria</taxon>
        <taxon>Bdelloidea</taxon>
        <taxon>Philodinida</taxon>
        <taxon>Philodinidae</taxon>
        <taxon>Didymodactylos</taxon>
    </lineage>
</organism>
<accession>A0A815XFA6</accession>
<protein>
    <submittedName>
        <fullName evidence="1">Uncharacterized protein</fullName>
    </submittedName>
</protein>
<sequence>MSTDSGRSLFDTIKYLLQLFESIPHSANYLDEVRDACARIVGFLQYFYLYTAPIMVQKMRRKAECQFAREKEAEEENPIEFSLIWYGSNVNSTEENRQTQVQLQQTFNYLKIFEDGEKCNYIRPRKKEKMTLIVSDGLGQGLIPYVHHLNQIIAIYVYCPKKEEQKRSLSTYRKIRAVVTSLSNKQTDLEYYETIPLSLYDPCAETHIDLLFDNSKFMWYQLIVEALIRMKDEDAENGFTKLIEVCKQKYGVESVRENYVIELQRDYTAYTSLWWYTRDTFVYKYLNRALRHRDIDTLVLFAFLIRDMNKTLKEEKHFNEDIVHVYRAL</sequence>
<name>A0A815XFA6_9BILA</name>
<dbReference type="EMBL" id="CAJOBC010093565">
    <property type="protein sequence ID" value="CAF4417930.1"/>
    <property type="molecule type" value="Genomic_DNA"/>
</dbReference>